<evidence type="ECO:0000256" key="1">
    <source>
        <dbReference type="SAM" id="Phobius"/>
    </source>
</evidence>
<organism evidence="2 4">
    <name type="scientific">Glycomyces lechevalierae</name>
    <dbReference type="NCBI Taxonomy" id="256034"/>
    <lineage>
        <taxon>Bacteria</taxon>
        <taxon>Bacillati</taxon>
        <taxon>Actinomycetota</taxon>
        <taxon>Actinomycetes</taxon>
        <taxon>Glycomycetales</taxon>
        <taxon>Glycomycetaceae</taxon>
        <taxon>Glycomyces</taxon>
    </lineage>
</organism>
<feature type="transmembrane region" description="Helical" evidence="1">
    <location>
        <begin position="20"/>
        <end position="37"/>
    </location>
</feature>
<keyword evidence="1" id="KW-0812">Transmembrane</keyword>
<dbReference type="AlphaFoldDB" id="A0A9X3PN67"/>
<proteinExistence type="predicted"/>
<protein>
    <submittedName>
        <fullName evidence="2">Uncharacterized protein</fullName>
    </submittedName>
</protein>
<reference evidence="2" key="1">
    <citation type="submission" date="2022-12" db="EMBL/GenBank/DDBJ databases">
        <title>Gycomyces niveus sp.nov., a novel actinomycete isolated from soil in Shouguang.</title>
        <authorList>
            <person name="Yang X."/>
        </authorList>
    </citation>
    <scope>NUCLEOTIDE SEQUENCE</scope>
    <source>
        <strain evidence="2">DSM 44724</strain>
    </source>
</reference>
<accession>A0A9X3PN67</accession>
<dbReference type="Proteomes" id="UP001183604">
    <property type="component" value="Unassembled WGS sequence"/>
</dbReference>
<gene>
    <name evidence="3" type="ORF">J2S69_004053</name>
    <name evidence="2" type="ORF">O2L01_25500</name>
</gene>
<evidence type="ECO:0000313" key="3">
    <source>
        <dbReference type="EMBL" id="MDR7340334.1"/>
    </source>
</evidence>
<dbReference type="EMBL" id="JAPZVQ010000029">
    <property type="protein sequence ID" value="MDA1388375.1"/>
    <property type="molecule type" value="Genomic_DNA"/>
</dbReference>
<dbReference type="Proteomes" id="UP001145799">
    <property type="component" value="Unassembled WGS sequence"/>
</dbReference>
<dbReference type="EMBL" id="JAVDYD010000001">
    <property type="protein sequence ID" value="MDR7340334.1"/>
    <property type="molecule type" value="Genomic_DNA"/>
</dbReference>
<keyword evidence="5" id="KW-1185">Reference proteome</keyword>
<evidence type="ECO:0000313" key="4">
    <source>
        <dbReference type="Proteomes" id="UP001145799"/>
    </source>
</evidence>
<reference evidence="3 5" key="2">
    <citation type="submission" date="2023-07" db="EMBL/GenBank/DDBJ databases">
        <title>Sequencing the genomes of 1000 actinobacteria strains.</title>
        <authorList>
            <person name="Klenk H.-P."/>
        </authorList>
    </citation>
    <scope>NUCLEOTIDE SEQUENCE [LARGE SCALE GENOMIC DNA]</scope>
    <source>
        <strain evidence="3 5">DSM 44724</strain>
    </source>
</reference>
<evidence type="ECO:0000313" key="2">
    <source>
        <dbReference type="EMBL" id="MDA1388375.1"/>
    </source>
</evidence>
<feature type="transmembrane region" description="Helical" evidence="1">
    <location>
        <begin position="44"/>
        <end position="61"/>
    </location>
</feature>
<evidence type="ECO:0000313" key="5">
    <source>
        <dbReference type="Proteomes" id="UP001183604"/>
    </source>
</evidence>
<keyword evidence="1" id="KW-1133">Transmembrane helix</keyword>
<sequence>MSTQPNPYLVAVKYSTGLATLYVVAGALLGLLAVVALIGGRISFWLILGPLFLIMGILAYTKPYATYDTATGALDLFHPFGYRMRSYGAPKGERIYFDAAKSKIMRARQNGGPRKVGMMGMNRDDLARLISVLPQG</sequence>
<comment type="caution">
    <text evidence="2">The sequence shown here is derived from an EMBL/GenBank/DDBJ whole genome shotgun (WGS) entry which is preliminary data.</text>
</comment>
<name>A0A9X3PN67_9ACTN</name>
<dbReference type="RefSeq" id="WP_270124863.1">
    <property type="nucleotide sequence ID" value="NZ_BAAAOM010000001.1"/>
</dbReference>
<keyword evidence="1" id="KW-0472">Membrane</keyword>